<dbReference type="AlphaFoldDB" id="A0A6P8TUL9"/>
<evidence type="ECO:0000256" key="5">
    <source>
        <dbReference type="ARBA" id="ARBA00022900"/>
    </source>
</evidence>
<evidence type="ECO:0000256" key="8">
    <source>
        <dbReference type="ARBA" id="ARBA00039202"/>
    </source>
</evidence>
<dbReference type="GO" id="GO:0005737">
    <property type="term" value="C:cytoplasm"/>
    <property type="evidence" value="ECO:0007669"/>
    <property type="project" value="UniProtKB-SubCell"/>
</dbReference>
<dbReference type="Gene3D" id="1.10.287.580">
    <property type="entry name" value="Helix hairpin bin"/>
    <property type="match status" value="1"/>
</dbReference>
<keyword evidence="3" id="KW-0963">Cytoplasm</keyword>
<evidence type="ECO:0000256" key="1">
    <source>
        <dbReference type="ARBA" id="ARBA00004496"/>
    </source>
</evidence>
<evidence type="ECO:0000259" key="9">
    <source>
        <dbReference type="SMART" id="SM00093"/>
    </source>
</evidence>
<evidence type="ECO:0000256" key="6">
    <source>
        <dbReference type="ARBA" id="ARBA00022990"/>
    </source>
</evidence>
<dbReference type="InterPro" id="IPR042185">
    <property type="entry name" value="Serpin_sf_2"/>
</dbReference>
<dbReference type="InterPro" id="IPR023796">
    <property type="entry name" value="Serpin_dom"/>
</dbReference>
<evidence type="ECO:0000256" key="4">
    <source>
        <dbReference type="ARBA" id="ARBA00022690"/>
    </source>
</evidence>
<gene>
    <name evidence="11 12" type="primary">LOC117543648</name>
</gene>
<evidence type="ECO:0000313" key="12">
    <source>
        <dbReference type="RefSeq" id="XP_034067946.1"/>
    </source>
</evidence>
<dbReference type="InterPro" id="IPR000215">
    <property type="entry name" value="Serpin_fam"/>
</dbReference>
<dbReference type="GO" id="GO:0005615">
    <property type="term" value="C:extracellular space"/>
    <property type="evidence" value="ECO:0007669"/>
    <property type="project" value="InterPro"/>
</dbReference>
<dbReference type="SUPFAM" id="SSF56574">
    <property type="entry name" value="Serpins"/>
    <property type="match status" value="1"/>
</dbReference>
<dbReference type="KEGG" id="gacu:117543648"/>
<proteinExistence type="inferred from homology"/>
<dbReference type="CDD" id="cd19956">
    <property type="entry name" value="serpinB"/>
    <property type="match status" value="1"/>
</dbReference>
<comment type="subunit">
    <text evidence="7">Forms a complex with the monomeric form of beta-tryptase.</text>
</comment>
<dbReference type="RefSeq" id="XP_034067944.1">
    <property type="nucleotide sequence ID" value="XM_034212053.1"/>
</dbReference>
<dbReference type="InterPro" id="IPR036186">
    <property type="entry name" value="Serpin_sf"/>
</dbReference>
<name>A0A6P8TUL9_GYMAC</name>
<dbReference type="Gene3D" id="2.30.39.10">
    <property type="entry name" value="Alpha-1-antitrypsin, domain 1"/>
    <property type="match status" value="1"/>
</dbReference>
<keyword evidence="10" id="KW-1185">Reference proteome</keyword>
<dbReference type="Gene3D" id="3.30.497.10">
    <property type="entry name" value="Antithrombin, subunit I, domain 2"/>
    <property type="match status" value="1"/>
</dbReference>
<keyword evidence="4" id="KW-0646">Protease inhibitor</keyword>
<organism evidence="10 11">
    <name type="scientific">Gymnodraco acuticeps</name>
    <name type="common">Antarctic dragonfish</name>
    <dbReference type="NCBI Taxonomy" id="8218"/>
    <lineage>
        <taxon>Eukaryota</taxon>
        <taxon>Metazoa</taxon>
        <taxon>Chordata</taxon>
        <taxon>Craniata</taxon>
        <taxon>Vertebrata</taxon>
        <taxon>Euteleostomi</taxon>
        <taxon>Actinopterygii</taxon>
        <taxon>Neopterygii</taxon>
        <taxon>Teleostei</taxon>
        <taxon>Neoteleostei</taxon>
        <taxon>Acanthomorphata</taxon>
        <taxon>Eupercaria</taxon>
        <taxon>Perciformes</taxon>
        <taxon>Notothenioidei</taxon>
        <taxon>Bathydraconidae</taxon>
        <taxon>Gymnodraco</taxon>
    </lineage>
</organism>
<dbReference type="InterPro" id="IPR042178">
    <property type="entry name" value="Serpin_sf_1"/>
</dbReference>
<evidence type="ECO:0000256" key="2">
    <source>
        <dbReference type="ARBA" id="ARBA00006426"/>
    </source>
</evidence>
<dbReference type="GO" id="GO:0004867">
    <property type="term" value="F:serine-type endopeptidase inhibitor activity"/>
    <property type="evidence" value="ECO:0007669"/>
    <property type="project" value="UniProtKB-KW"/>
</dbReference>
<dbReference type="SMART" id="SM00093">
    <property type="entry name" value="SERPIN"/>
    <property type="match status" value="1"/>
</dbReference>
<dbReference type="PROSITE" id="PS00284">
    <property type="entry name" value="SERPIN"/>
    <property type="match status" value="1"/>
</dbReference>
<keyword evidence="5" id="KW-0722">Serine protease inhibitor</keyword>
<feature type="domain" description="Serpin" evidence="9">
    <location>
        <begin position="18"/>
        <end position="435"/>
    </location>
</feature>
<dbReference type="Proteomes" id="UP000515161">
    <property type="component" value="Unplaced"/>
</dbReference>
<evidence type="ECO:0000256" key="7">
    <source>
        <dbReference type="ARBA" id="ARBA00038828"/>
    </source>
</evidence>
<protein>
    <recommendedName>
        <fullName evidence="8">Serpin B6</fullName>
    </recommendedName>
</protein>
<dbReference type="GeneID" id="117543648"/>
<accession>A0A6P8TUL9</accession>
<dbReference type="RefSeq" id="XP_034067946.1">
    <property type="nucleotide sequence ID" value="XM_034212055.1"/>
</dbReference>
<dbReference type="OrthoDB" id="671595at2759"/>
<evidence type="ECO:0000256" key="3">
    <source>
        <dbReference type="ARBA" id="ARBA00022490"/>
    </source>
</evidence>
<evidence type="ECO:0000313" key="10">
    <source>
        <dbReference type="Proteomes" id="UP000515161"/>
    </source>
</evidence>
<dbReference type="PANTHER" id="PTHR11461">
    <property type="entry name" value="SERINE PROTEASE INHIBITOR, SERPIN"/>
    <property type="match status" value="1"/>
</dbReference>
<keyword evidence="6" id="KW-0007">Acetylation</keyword>
<dbReference type="Pfam" id="PF00079">
    <property type="entry name" value="Serpin"/>
    <property type="match status" value="1"/>
</dbReference>
<evidence type="ECO:0000313" key="11">
    <source>
        <dbReference type="RefSeq" id="XP_034067944.1"/>
    </source>
</evidence>
<dbReference type="PANTHER" id="PTHR11461:SF204">
    <property type="entry name" value="SERPIN B6"/>
    <property type="match status" value="1"/>
</dbReference>
<dbReference type="InterPro" id="IPR023795">
    <property type="entry name" value="Serpin_CS"/>
</dbReference>
<comment type="similarity">
    <text evidence="2">Belongs to the serpin family. Ov-serpin subfamily.</text>
</comment>
<dbReference type="FunFam" id="2.30.39.10:FF:000014">
    <property type="entry name" value="Serpin family B member 9"/>
    <property type="match status" value="1"/>
</dbReference>
<comment type="subcellular location">
    <subcellularLocation>
        <location evidence="1">Cytoplasm</location>
    </subcellularLocation>
</comment>
<sequence>MPTSAPSKVSKANTTFALDLFKKLSDADKTANIFYSPFSISSALAMVMLGTRCKTSAQMSEVLCFTETQKPKELGAETTSLQSPMQSQIQMRMQIQEQMQKTSRLPQYLRKCLKPEKDEEEIHAVFSKLLSELIKDDAPYALSLANRLYGEQSYQFVERFLEETKTYYSAELESVDFKASAEAVRVNINSWVEGQTQGKIKDVLAKDVVDNMTTLVLVNAIYFKGKWDKQFKEGSTVDAPFKMNKNDSKSVKMMQEKSKFLITSITEFNCQILEMPYKGKDLSMLIFLPNEIEDETTGLEKLEKELTYETFVEWTRPDMMSETEVEVRLPRFKMEESCDLKDILISMGMVDAFDVTMSDFSGMSPANDLVVSKVVHKAFLEVNEEGTEAAAATAVILTERALLVPVTFIADHPFLFFIRHNVTKSVLFAGRYCSPE</sequence>
<reference evidence="11 12" key="1">
    <citation type="submission" date="2025-04" db="UniProtKB">
        <authorList>
            <consortium name="RefSeq"/>
        </authorList>
    </citation>
    <scope>IDENTIFICATION</scope>
</reference>